<reference evidence="1" key="1">
    <citation type="submission" date="2019-12" db="EMBL/GenBank/DDBJ databases">
        <title>Novel species isolated from a subtropical stream in China.</title>
        <authorList>
            <person name="Lu H."/>
        </authorList>
    </citation>
    <scope>NUCLEOTIDE SEQUENCE [LARGE SCALE GENOMIC DNA]</scope>
    <source>
        <strain evidence="1">FT93W</strain>
    </source>
</reference>
<dbReference type="Pfam" id="PF05114">
    <property type="entry name" value="MbnB_TglH_ChrH"/>
    <property type="match status" value="1"/>
</dbReference>
<dbReference type="Proteomes" id="UP000444316">
    <property type="component" value="Unassembled WGS sequence"/>
</dbReference>
<name>A0A845HXP0_9BURK</name>
<sequence>MTTTFSTYGAAHASDRYAQPEDRTWIGVGLAYSPSARRIADTHAGLVDFLEIPFELLESQPELLERDPPKQRVLLHSASLSLAGTLPTPEYKLRSLADWAHRLQVPWISEHVAYVAAPRLDDATLPPFETGFTVPPPMNADVANHVARRADTIGSHIGRRILLENSPLYFLPPGSDISQSQFFQLILGQSSAEMLLDLSHLVISARNLGYSPETALNTLPLERVTQLHVSGINFAEGVSWDNHATSVPDEVLSLLPLALSGGQVQALTLEYNWISAFPDQAVITQLERVRQTVEYAYR</sequence>
<protein>
    <submittedName>
        <fullName evidence="1">DUF692 family protein</fullName>
    </submittedName>
</protein>
<proteinExistence type="predicted"/>
<keyword evidence="2" id="KW-1185">Reference proteome</keyword>
<evidence type="ECO:0000313" key="2">
    <source>
        <dbReference type="Proteomes" id="UP000444316"/>
    </source>
</evidence>
<dbReference type="Gene3D" id="3.20.20.150">
    <property type="entry name" value="Divalent-metal-dependent TIM barrel enzymes"/>
    <property type="match status" value="1"/>
</dbReference>
<gene>
    <name evidence="1" type="ORF">GTP23_12020</name>
</gene>
<dbReference type="PANTHER" id="PTHR42194:SF1">
    <property type="entry name" value="UPF0276 PROTEIN HI_1600"/>
    <property type="match status" value="1"/>
</dbReference>
<dbReference type="AlphaFoldDB" id="A0A845HXP0"/>
<organism evidence="1 2">
    <name type="scientific">Duganella fentianensis</name>
    <dbReference type="NCBI Taxonomy" id="2692177"/>
    <lineage>
        <taxon>Bacteria</taxon>
        <taxon>Pseudomonadati</taxon>
        <taxon>Pseudomonadota</taxon>
        <taxon>Betaproteobacteria</taxon>
        <taxon>Burkholderiales</taxon>
        <taxon>Oxalobacteraceae</taxon>
        <taxon>Telluria group</taxon>
        <taxon>Duganella</taxon>
    </lineage>
</organism>
<accession>A0A845HXP0</accession>
<evidence type="ECO:0000313" key="1">
    <source>
        <dbReference type="EMBL" id="MYN45773.1"/>
    </source>
</evidence>
<dbReference type="PANTHER" id="PTHR42194">
    <property type="entry name" value="UPF0276 PROTEIN HI_1600"/>
    <property type="match status" value="1"/>
</dbReference>
<dbReference type="InterPro" id="IPR007801">
    <property type="entry name" value="MbnB/TglH/ChrH"/>
</dbReference>
<dbReference type="EMBL" id="WWCL01000002">
    <property type="protein sequence ID" value="MYN45773.1"/>
    <property type="molecule type" value="Genomic_DNA"/>
</dbReference>
<comment type="caution">
    <text evidence="1">The sequence shown here is derived from an EMBL/GenBank/DDBJ whole genome shotgun (WGS) entry which is preliminary data.</text>
</comment>
<dbReference type="RefSeq" id="WP_161035323.1">
    <property type="nucleotide sequence ID" value="NZ_WWCL01000002.1"/>
</dbReference>